<dbReference type="KEGG" id="hdn:Hden_1207"/>
<dbReference type="STRING" id="582899.Hden_1207"/>
<organism evidence="1 2">
    <name type="scientific">Hyphomicrobium denitrificans (strain ATCC 51888 / DSM 1869 / NCIMB 11706 / TK 0415)</name>
    <dbReference type="NCBI Taxonomy" id="582899"/>
    <lineage>
        <taxon>Bacteria</taxon>
        <taxon>Pseudomonadati</taxon>
        <taxon>Pseudomonadota</taxon>
        <taxon>Alphaproteobacteria</taxon>
        <taxon>Hyphomicrobiales</taxon>
        <taxon>Hyphomicrobiaceae</taxon>
        <taxon>Hyphomicrobium</taxon>
    </lineage>
</organism>
<keyword evidence="2" id="KW-1185">Reference proteome</keyword>
<evidence type="ECO:0000313" key="1">
    <source>
        <dbReference type="EMBL" id="ADJ23019.1"/>
    </source>
</evidence>
<proteinExistence type="predicted"/>
<evidence type="ECO:0000313" key="2">
    <source>
        <dbReference type="Proteomes" id="UP000002033"/>
    </source>
</evidence>
<sequence length="46" mass="4891">MTQATTIESMIDKAAAAEKSDDALKFSQAALNAANAMRTMADMPKE</sequence>
<dbReference type="Proteomes" id="UP000002033">
    <property type="component" value="Chromosome"/>
</dbReference>
<reference evidence="2" key="1">
    <citation type="journal article" date="2011" name="J. Bacteriol.">
        <title>Genome sequences of eight morphologically diverse alphaproteobacteria.</title>
        <authorList>
            <consortium name="US DOE Joint Genome Institute"/>
            <person name="Brown P.J."/>
            <person name="Kysela D.T."/>
            <person name="Buechlein A."/>
            <person name="Hemmerich C."/>
            <person name="Brun Y.V."/>
        </authorList>
    </citation>
    <scope>NUCLEOTIDE SEQUENCE [LARGE SCALE GENOMIC DNA]</scope>
    <source>
        <strain evidence="2">ATCC 51888 / DSM 1869 / NCIB 11706 / TK 0415</strain>
    </source>
</reference>
<dbReference type="AlphaFoldDB" id="D8JWA6"/>
<protein>
    <submittedName>
        <fullName evidence="1">Uncharacterized protein</fullName>
    </submittedName>
</protein>
<dbReference type="EMBL" id="CP002083">
    <property type="protein sequence ID" value="ADJ23019.1"/>
    <property type="molecule type" value="Genomic_DNA"/>
</dbReference>
<gene>
    <name evidence="1" type="ordered locus">Hden_1207</name>
</gene>
<dbReference type="RefSeq" id="WP_013215234.1">
    <property type="nucleotide sequence ID" value="NC_014313.1"/>
</dbReference>
<dbReference type="HOGENOM" id="CLU_3184642_0_0_5"/>
<accession>D8JWA6</accession>
<name>D8JWA6_HYPDA</name>